<evidence type="ECO:0000256" key="1">
    <source>
        <dbReference type="SAM" id="Phobius"/>
    </source>
</evidence>
<reference evidence="3" key="1">
    <citation type="submission" date="2018-10" db="EMBL/GenBank/DDBJ databases">
        <title>Acidithiobacillus sulfuriphilus sp. nov.: an extremely acidophilic sulfur-oxidizing chemolithotroph isolated from a neutral pH environment.</title>
        <authorList>
            <person name="Falagan C."/>
            <person name="Moya-Beltran A."/>
            <person name="Quatrini R."/>
            <person name="Johnson D.B."/>
        </authorList>
    </citation>
    <scope>NUCLEOTIDE SEQUENCE [LARGE SCALE GENOMIC DNA]</scope>
    <source>
        <strain evidence="3">CJ-2</strain>
    </source>
</reference>
<proteinExistence type="predicted"/>
<dbReference type="InterPro" id="IPR003848">
    <property type="entry name" value="DUF218"/>
</dbReference>
<dbReference type="OrthoDB" id="9809813at2"/>
<feature type="transmembrane region" description="Helical" evidence="1">
    <location>
        <begin position="38"/>
        <end position="63"/>
    </location>
</feature>
<keyword evidence="1" id="KW-0812">Transmembrane</keyword>
<name>A0A3M8RH33_9PROT</name>
<accession>A0A3M8RH33</accession>
<keyword evidence="1" id="KW-1133">Transmembrane helix</keyword>
<gene>
    <name evidence="3" type="ORF">EC580_04140</name>
</gene>
<dbReference type="GO" id="GO:0005886">
    <property type="term" value="C:plasma membrane"/>
    <property type="evidence" value="ECO:0007669"/>
    <property type="project" value="TreeGrafter"/>
</dbReference>
<dbReference type="EMBL" id="RIZI01000134">
    <property type="protein sequence ID" value="RNF67581.1"/>
    <property type="molecule type" value="Genomic_DNA"/>
</dbReference>
<dbReference type="AlphaFoldDB" id="A0A3M8RH33"/>
<evidence type="ECO:0000259" key="2">
    <source>
        <dbReference type="Pfam" id="PF02698"/>
    </source>
</evidence>
<dbReference type="CDD" id="cd06259">
    <property type="entry name" value="YdcF-like"/>
    <property type="match status" value="1"/>
</dbReference>
<comment type="caution">
    <text evidence="3">The sequence shown here is derived from an EMBL/GenBank/DDBJ whole genome shotgun (WGS) entry which is preliminary data.</text>
</comment>
<feature type="domain" description="DUF218" evidence="2">
    <location>
        <begin position="84"/>
        <end position="249"/>
    </location>
</feature>
<organism evidence="3">
    <name type="scientific">Acidithiobacillus sulfuriphilus</name>
    <dbReference type="NCBI Taxonomy" id="1867749"/>
    <lineage>
        <taxon>Bacteria</taxon>
        <taxon>Pseudomonadati</taxon>
        <taxon>Pseudomonadota</taxon>
        <taxon>Acidithiobacillia</taxon>
        <taxon>Acidithiobacillales</taxon>
        <taxon>Acidithiobacillaceae</taxon>
        <taxon>Acidithiobacillus</taxon>
    </lineage>
</organism>
<dbReference type="PANTHER" id="PTHR30336:SF4">
    <property type="entry name" value="ENVELOPE BIOGENESIS FACTOR ELYC"/>
    <property type="match status" value="1"/>
</dbReference>
<dbReference type="GO" id="GO:0000270">
    <property type="term" value="P:peptidoglycan metabolic process"/>
    <property type="evidence" value="ECO:0007669"/>
    <property type="project" value="TreeGrafter"/>
</dbReference>
<dbReference type="InterPro" id="IPR051599">
    <property type="entry name" value="Cell_Envelope_Assoc"/>
</dbReference>
<dbReference type="Gene3D" id="3.40.50.620">
    <property type="entry name" value="HUPs"/>
    <property type="match status" value="1"/>
</dbReference>
<protein>
    <submittedName>
        <fullName evidence="3">YdcF family protein</fullName>
    </submittedName>
</protein>
<dbReference type="PANTHER" id="PTHR30336">
    <property type="entry name" value="INNER MEMBRANE PROTEIN, PROBABLE PERMEASE"/>
    <property type="match status" value="1"/>
</dbReference>
<sequence>MRYTTLLTLASGLLQPPGILFAVAIFGWLLEILGWRYFGRILLLLALATLYFLSTAVGARMLVFPLENRYPPLLKPVHGSAAPQAIVVLGGGEIMDAPGKKGETVNARTLIRLLGAARLASATGLPIVPSGGAPRLGAAPEAVTMAAVLRQDLHITTLIWPETHSYNTAANAFDSATLLASHDVQRIYLVTSALHMPRAMAWFARTPLQVIPVPTDYRLDRVRDDTLDAWLPRAIYQEVSSEAVHEYLGLFWLWVQEHSASKGV</sequence>
<dbReference type="RefSeq" id="WP_123102462.1">
    <property type="nucleotide sequence ID" value="NZ_CP127527.1"/>
</dbReference>
<dbReference type="GO" id="GO:0043164">
    <property type="term" value="P:Gram-negative-bacterium-type cell wall biogenesis"/>
    <property type="evidence" value="ECO:0007669"/>
    <property type="project" value="TreeGrafter"/>
</dbReference>
<dbReference type="Pfam" id="PF02698">
    <property type="entry name" value="DUF218"/>
    <property type="match status" value="1"/>
</dbReference>
<dbReference type="InterPro" id="IPR014729">
    <property type="entry name" value="Rossmann-like_a/b/a_fold"/>
</dbReference>
<keyword evidence="1" id="KW-0472">Membrane</keyword>
<evidence type="ECO:0000313" key="3">
    <source>
        <dbReference type="EMBL" id="RNF67581.1"/>
    </source>
</evidence>